<name>A0ABQ6Q0W8_9BACT</name>
<dbReference type="SMART" id="SM00857">
    <property type="entry name" value="Resolvase"/>
    <property type="match status" value="1"/>
</dbReference>
<keyword evidence="3" id="KW-1185">Reference proteome</keyword>
<proteinExistence type="predicted"/>
<dbReference type="SUPFAM" id="SSF53041">
    <property type="entry name" value="Resolvase-like"/>
    <property type="match status" value="1"/>
</dbReference>
<dbReference type="PANTHER" id="PTHR30461">
    <property type="entry name" value="DNA-INVERTASE FROM LAMBDOID PROPHAGE"/>
    <property type="match status" value="1"/>
</dbReference>
<dbReference type="Gene3D" id="3.40.50.1390">
    <property type="entry name" value="Resolvase, N-terminal catalytic domain"/>
    <property type="match status" value="1"/>
</dbReference>
<dbReference type="RefSeq" id="WP_338228317.1">
    <property type="nucleotide sequence ID" value="NZ_BTPE01000005.1"/>
</dbReference>
<comment type="caution">
    <text evidence="2">The sequence shown here is derived from an EMBL/GenBank/DDBJ whole genome shotgun (WGS) entry which is preliminary data.</text>
</comment>
<gene>
    <name evidence="2" type="ORF">Ataiwa_17940</name>
</gene>
<dbReference type="PANTHER" id="PTHR30461:SF19">
    <property type="entry name" value="SITE-SPECIFIC RECOMBINASE RESOLVASE FAMILY"/>
    <property type="match status" value="1"/>
</dbReference>
<dbReference type="InterPro" id="IPR036162">
    <property type="entry name" value="Resolvase-like_N_sf"/>
</dbReference>
<dbReference type="EMBL" id="BTPE01000005">
    <property type="protein sequence ID" value="GMQ33522.1"/>
    <property type="molecule type" value="Genomic_DNA"/>
</dbReference>
<protein>
    <submittedName>
        <fullName evidence="2">Recombinase family protein</fullName>
    </submittedName>
</protein>
<evidence type="ECO:0000313" key="3">
    <source>
        <dbReference type="Proteomes" id="UP001307705"/>
    </source>
</evidence>
<accession>A0ABQ6Q0W8</accession>
<evidence type="ECO:0000259" key="1">
    <source>
        <dbReference type="PROSITE" id="PS51736"/>
    </source>
</evidence>
<sequence>MRIKYNRVSTLIQTGARFEADTAKYDLVLLDKVSGTVKFKDRPKAKQLIELVENGRVREIYLEEFSRVGRSTGDCIQTLDWLDKYEVNVVVRNLGIQSRPNGKKNPIWKMISAVMSSLYELELENIKERTQTGRMIYVQKGGILGRPIGSQESDRAFLQKEVSVSILKFLKRGMTIREISKLTNSSTRTVQKVKRIATKYNMLEL</sequence>
<dbReference type="InterPro" id="IPR006119">
    <property type="entry name" value="Resolv_N"/>
</dbReference>
<dbReference type="Pfam" id="PF00239">
    <property type="entry name" value="Resolvase"/>
    <property type="match status" value="1"/>
</dbReference>
<feature type="domain" description="Resolvase/invertase-type recombinase catalytic" evidence="1">
    <location>
        <begin position="1"/>
        <end position="141"/>
    </location>
</feature>
<organism evidence="2 3">
    <name type="scientific">Algoriphagus taiwanensis</name>
    <dbReference type="NCBI Taxonomy" id="1445656"/>
    <lineage>
        <taxon>Bacteria</taxon>
        <taxon>Pseudomonadati</taxon>
        <taxon>Bacteroidota</taxon>
        <taxon>Cytophagia</taxon>
        <taxon>Cytophagales</taxon>
        <taxon>Cyclobacteriaceae</taxon>
        <taxon>Algoriphagus</taxon>
    </lineage>
</organism>
<reference evidence="2 3" key="1">
    <citation type="submission" date="2023-08" db="EMBL/GenBank/DDBJ databases">
        <title>Draft genome sequence of Algoriphagus taiwanensis.</title>
        <authorList>
            <person name="Takatani N."/>
            <person name="Hosokawa M."/>
            <person name="Sawabe T."/>
        </authorList>
    </citation>
    <scope>NUCLEOTIDE SEQUENCE [LARGE SCALE GENOMIC DNA]</scope>
    <source>
        <strain evidence="2 3">JCM 19755</strain>
    </source>
</reference>
<dbReference type="InterPro" id="IPR050639">
    <property type="entry name" value="SSR_resolvase"/>
</dbReference>
<dbReference type="PROSITE" id="PS51736">
    <property type="entry name" value="RECOMBINASES_3"/>
    <property type="match status" value="1"/>
</dbReference>
<dbReference type="Proteomes" id="UP001307705">
    <property type="component" value="Unassembled WGS sequence"/>
</dbReference>
<evidence type="ECO:0000313" key="2">
    <source>
        <dbReference type="EMBL" id="GMQ33522.1"/>
    </source>
</evidence>